<dbReference type="InParanoid" id="A0A140L2U5"/>
<dbReference type="Proteomes" id="UP000070427">
    <property type="component" value="Unassembled WGS sequence"/>
</dbReference>
<accession>A0A140L2U5</accession>
<protein>
    <submittedName>
        <fullName evidence="1">Uncharacterized protein</fullName>
    </submittedName>
</protein>
<sequence length="104" mass="11644">MVLCKMKGKKRKNKKGNKVKSYNVKNINEISDRNKDIGEDTHADELKADQILIKVDIKTGKVIVDNLEKFWHNFGVISIPNLSSKVIELSAYTIGNSKKAGGDE</sequence>
<comment type="caution">
    <text evidence="1">The sequence shown here is derived from an EMBL/GenBank/DDBJ whole genome shotgun (WGS) entry which is preliminary data.</text>
</comment>
<gene>
    <name evidence="1" type="ORF">AN618_21620</name>
</gene>
<evidence type="ECO:0000313" key="2">
    <source>
        <dbReference type="Proteomes" id="UP000070427"/>
    </source>
</evidence>
<name>A0A140L2U5_9FIRM</name>
<dbReference type="EMBL" id="LOED01000038">
    <property type="protein sequence ID" value="KXG74870.1"/>
    <property type="molecule type" value="Genomic_DNA"/>
</dbReference>
<dbReference type="AlphaFoldDB" id="A0A140L2U5"/>
<evidence type="ECO:0000313" key="1">
    <source>
        <dbReference type="EMBL" id="KXG74870.1"/>
    </source>
</evidence>
<keyword evidence="2" id="KW-1185">Reference proteome</keyword>
<proteinExistence type="predicted"/>
<reference evidence="1 2" key="1">
    <citation type="submission" date="2015-12" db="EMBL/GenBank/DDBJ databases">
        <title>Draft genome sequnece of Fervidicola ferrireducens strain Y170.</title>
        <authorList>
            <person name="Patel B.K."/>
        </authorList>
    </citation>
    <scope>NUCLEOTIDE SEQUENCE [LARGE SCALE GENOMIC DNA]</scope>
    <source>
        <strain evidence="1 2">Y170</strain>
    </source>
</reference>
<organism evidence="1 2">
    <name type="scientific">Fervidicola ferrireducens</name>
    <dbReference type="NCBI Taxonomy" id="520764"/>
    <lineage>
        <taxon>Bacteria</taxon>
        <taxon>Bacillati</taxon>
        <taxon>Bacillota</taxon>
        <taxon>Clostridia</taxon>
        <taxon>Thermosediminibacterales</taxon>
        <taxon>Thermosediminibacteraceae</taxon>
        <taxon>Fervidicola</taxon>
    </lineage>
</organism>